<dbReference type="GO" id="GO:0009252">
    <property type="term" value="P:peptidoglycan biosynthetic process"/>
    <property type="evidence" value="ECO:0007669"/>
    <property type="project" value="UniProtKB-UniRule"/>
</dbReference>
<evidence type="ECO:0000256" key="2">
    <source>
        <dbReference type="ARBA" id="ARBA00004752"/>
    </source>
</evidence>
<dbReference type="SUPFAM" id="SSF53244">
    <property type="entry name" value="MurD-like peptide ligases, peptide-binding domain"/>
    <property type="match status" value="1"/>
</dbReference>
<dbReference type="GO" id="GO:0005524">
    <property type="term" value="F:ATP binding"/>
    <property type="evidence" value="ECO:0007669"/>
    <property type="project" value="UniProtKB-UniRule"/>
</dbReference>
<dbReference type="Pfam" id="PF08245">
    <property type="entry name" value="Mur_ligase_M"/>
    <property type="match status" value="1"/>
</dbReference>
<comment type="similarity">
    <text evidence="14">Belongs to the MurCDEF family.</text>
</comment>
<dbReference type="InterPro" id="IPR036615">
    <property type="entry name" value="Mur_ligase_C_dom_sf"/>
</dbReference>
<dbReference type="Gene3D" id="3.90.190.20">
    <property type="entry name" value="Mur ligase, C-terminal domain"/>
    <property type="match status" value="1"/>
</dbReference>
<evidence type="ECO:0000256" key="4">
    <source>
        <dbReference type="ARBA" id="ARBA00022490"/>
    </source>
</evidence>
<keyword evidence="4 14" id="KW-0963">Cytoplasm</keyword>
<dbReference type="STRING" id="1798665.A2942_04230"/>
<keyword evidence="6 14" id="KW-0132">Cell division</keyword>
<evidence type="ECO:0000256" key="3">
    <source>
        <dbReference type="ARBA" id="ARBA00012211"/>
    </source>
</evidence>
<comment type="subcellular location">
    <subcellularLocation>
        <location evidence="1 14">Cytoplasm</location>
    </subcellularLocation>
</comment>
<evidence type="ECO:0000256" key="5">
    <source>
        <dbReference type="ARBA" id="ARBA00022598"/>
    </source>
</evidence>
<comment type="catalytic activity">
    <reaction evidence="13 14">
        <text>UDP-N-acetyl-alpha-D-muramate + L-alanine + ATP = UDP-N-acetyl-alpha-D-muramoyl-L-alanine + ADP + phosphate + H(+)</text>
        <dbReference type="Rhea" id="RHEA:23372"/>
        <dbReference type="ChEBI" id="CHEBI:15378"/>
        <dbReference type="ChEBI" id="CHEBI:30616"/>
        <dbReference type="ChEBI" id="CHEBI:43474"/>
        <dbReference type="ChEBI" id="CHEBI:57972"/>
        <dbReference type="ChEBI" id="CHEBI:70757"/>
        <dbReference type="ChEBI" id="CHEBI:83898"/>
        <dbReference type="ChEBI" id="CHEBI:456216"/>
        <dbReference type="EC" id="6.3.2.8"/>
    </reaction>
</comment>
<keyword evidence="5 14" id="KW-0436">Ligase</keyword>
<evidence type="ECO:0000256" key="9">
    <source>
        <dbReference type="ARBA" id="ARBA00022960"/>
    </source>
</evidence>
<dbReference type="UniPathway" id="UPA00219"/>
<dbReference type="SUPFAM" id="SSF53623">
    <property type="entry name" value="MurD-like peptide ligases, catalytic domain"/>
    <property type="match status" value="1"/>
</dbReference>
<dbReference type="InterPro" id="IPR004101">
    <property type="entry name" value="Mur_ligase_C"/>
</dbReference>
<dbReference type="SUPFAM" id="SSF51984">
    <property type="entry name" value="MurCD N-terminal domain"/>
    <property type="match status" value="1"/>
</dbReference>
<evidence type="ECO:0000256" key="10">
    <source>
        <dbReference type="ARBA" id="ARBA00022984"/>
    </source>
</evidence>
<dbReference type="NCBIfam" id="TIGR01082">
    <property type="entry name" value="murC"/>
    <property type="match status" value="1"/>
</dbReference>
<dbReference type="Pfam" id="PF02875">
    <property type="entry name" value="Mur_ligase_C"/>
    <property type="match status" value="1"/>
</dbReference>
<name>A0A1G2DEL1_9BACT</name>
<dbReference type="AlphaFoldDB" id="A0A1G2DEL1"/>
<dbReference type="EC" id="6.3.2.8" evidence="3 14"/>
<accession>A0A1G2DEL1</accession>
<keyword evidence="9 14" id="KW-0133">Cell shape</keyword>
<evidence type="ECO:0000256" key="14">
    <source>
        <dbReference type="HAMAP-Rule" id="MF_00046"/>
    </source>
</evidence>
<evidence type="ECO:0000259" key="17">
    <source>
        <dbReference type="Pfam" id="PF08245"/>
    </source>
</evidence>
<dbReference type="Pfam" id="PF01225">
    <property type="entry name" value="Mur_ligase"/>
    <property type="match status" value="1"/>
</dbReference>
<proteinExistence type="inferred from homology"/>
<evidence type="ECO:0000256" key="13">
    <source>
        <dbReference type="ARBA" id="ARBA00047833"/>
    </source>
</evidence>
<evidence type="ECO:0000256" key="1">
    <source>
        <dbReference type="ARBA" id="ARBA00004496"/>
    </source>
</evidence>
<evidence type="ECO:0000256" key="11">
    <source>
        <dbReference type="ARBA" id="ARBA00023306"/>
    </source>
</evidence>
<gene>
    <name evidence="14" type="primary">murC</name>
    <name evidence="18" type="ORF">A2942_04230</name>
</gene>
<dbReference type="Gene3D" id="3.40.50.720">
    <property type="entry name" value="NAD(P)-binding Rossmann-like Domain"/>
    <property type="match status" value="1"/>
</dbReference>
<sequence>MDLQNISKAYFVGVGGIGVSALLRLLAARGIAIAGSDIRLPSLTTLPPGDYAEGENAEHVPRDSGVLIYSPAVPESHAERVRARELGIPELSYPKALGVITHSYNTIAVSGTHGKSTTTALLGKLFEAGGFDPSVIVGAEVPGPSRTDGGKWDHNLHIGKSNMFIVEACEYRRNMLELSPQAILLTNLELDHPDYYHDLADVKSAFHDYIEKLGVNGLLIMNNDDANIRDITRGFDASIVRYGIGESADLIARDIKQTGFGQSFDLVWKGTPLGTFTTPLPGLYNVYNILGAVGTYLAYSGKTETIHEALANFSGVARRFEIIGMLDGATIIADYAHHPTALRAVVEAAQAKYEGKRILVIFRPHHRERTEKLFDQFVAVLLQIEHVILAEIYDVAGREEERRVSSRDLVEAVHAKDPSADIRYAKDLEESETMAREKADAFDVILVIGAGDADELAKKLVHHEFQDIEHQKNIIHEQLPAI</sequence>
<feature type="domain" description="Mur ligase N-terminal catalytic" evidence="15">
    <location>
        <begin position="10"/>
        <end position="103"/>
    </location>
</feature>
<keyword evidence="8 14" id="KW-0067">ATP-binding</keyword>
<comment type="function">
    <text evidence="14">Cell wall formation.</text>
</comment>
<dbReference type="HAMAP" id="MF_00046">
    <property type="entry name" value="MurC"/>
    <property type="match status" value="1"/>
</dbReference>
<reference evidence="18 19" key="1">
    <citation type="journal article" date="2016" name="Nat. Commun.">
        <title>Thousands of microbial genomes shed light on interconnected biogeochemical processes in an aquifer system.</title>
        <authorList>
            <person name="Anantharaman K."/>
            <person name="Brown C.T."/>
            <person name="Hug L.A."/>
            <person name="Sharon I."/>
            <person name="Castelle C.J."/>
            <person name="Probst A.J."/>
            <person name="Thomas B.C."/>
            <person name="Singh A."/>
            <person name="Wilkins M.J."/>
            <person name="Karaoz U."/>
            <person name="Brodie E.L."/>
            <person name="Williams K.H."/>
            <person name="Hubbard S.S."/>
            <person name="Banfield J.F."/>
        </authorList>
    </citation>
    <scope>NUCLEOTIDE SEQUENCE [LARGE SCALE GENOMIC DNA]</scope>
</reference>
<keyword evidence="7 14" id="KW-0547">Nucleotide-binding</keyword>
<dbReference type="InterPro" id="IPR005758">
    <property type="entry name" value="UDP-N-AcMur_Ala_ligase_MurC"/>
</dbReference>
<keyword evidence="12 14" id="KW-0961">Cell wall biogenesis/degradation</keyword>
<comment type="caution">
    <text evidence="18">The sequence shown here is derived from an EMBL/GenBank/DDBJ whole genome shotgun (WGS) entry which is preliminary data.</text>
</comment>
<evidence type="ECO:0000256" key="12">
    <source>
        <dbReference type="ARBA" id="ARBA00023316"/>
    </source>
</evidence>
<comment type="pathway">
    <text evidence="2 14">Cell wall biogenesis; peptidoglycan biosynthesis.</text>
</comment>
<evidence type="ECO:0000313" key="19">
    <source>
        <dbReference type="Proteomes" id="UP000178534"/>
    </source>
</evidence>
<evidence type="ECO:0000256" key="7">
    <source>
        <dbReference type="ARBA" id="ARBA00022741"/>
    </source>
</evidence>
<protein>
    <recommendedName>
        <fullName evidence="3 14">UDP-N-acetylmuramate--L-alanine ligase</fullName>
        <ecNumber evidence="3 14">6.3.2.8</ecNumber>
    </recommendedName>
    <alternativeName>
        <fullName evidence="14">UDP-N-acetylmuramoyl-L-alanine synthetase</fullName>
    </alternativeName>
</protein>
<keyword evidence="11 14" id="KW-0131">Cell cycle</keyword>
<dbReference type="GO" id="GO:0008360">
    <property type="term" value="P:regulation of cell shape"/>
    <property type="evidence" value="ECO:0007669"/>
    <property type="project" value="UniProtKB-KW"/>
</dbReference>
<feature type="domain" description="Mur ligase C-terminal" evidence="16">
    <location>
        <begin position="318"/>
        <end position="451"/>
    </location>
</feature>
<dbReference type="PANTHER" id="PTHR43445">
    <property type="entry name" value="UDP-N-ACETYLMURAMATE--L-ALANINE LIGASE-RELATED"/>
    <property type="match status" value="1"/>
</dbReference>
<feature type="domain" description="Mur ligase central" evidence="17">
    <location>
        <begin position="109"/>
        <end position="294"/>
    </location>
</feature>
<evidence type="ECO:0000256" key="6">
    <source>
        <dbReference type="ARBA" id="ARBA00022618"/>
    </source>
</evidence>
<dbReference type="InterPro" id="IPR000713">
    <property type="entry name" value="Mur_ligase_N"/>
</dbReference>
<evidence type="ECO:0000259" key="15">
    <source>
        <dbReference type="Pfam" id="PF01225"/>
    </source>
</evidence>
<evidence type="ECO:0000313" key="18">
    <source>
        <dbReference type="EMBL" id="OGZ11391.1"/>
    </source>
</evidence>
<dbReference type="PANTHER" id="PTHR43445:SF3">
    <property type="entry name" value="UDP-N-ACETYLMURAMATE--L-ALANINE LIGASE"/>
    <property type="match status" value="1"/>
</dbReference>
<dbReference type="GO" id="GO:0008763">
    <property type="term" value="F:UDP-N-acetylmuramate-L-alanine ligase activity"/>
    <property type="evidence" value="ECO:0007669"/>
    <property type="project" value="UniProtKB-UniRule"/>
</dbReference>
<evidence type="ECO:0000259" key="16">
    <source>
        <dbReference type="Pfam" id="PF02875"/>
    </source>
</evidence>
<feature type="binding site" evidence="14">
    <location>
        <begin position="111"/>
        <end position="117"/>
    </location>
    <ligand>
        <name>ATP</name>
        <dbReference type="ChEBI" id="CHEBI:30616"/>
    </ligand>
</feature>
<dbReference type="EMBL" id="MHLP01000038">
    <property type="protein sequence ID" value="OGZ11391.1"/>
    <property type="molecule type" value="Genomic_DNA"/>
</dbReference>
<dbReference type="InterPro" id="IPR050061">
    <property type="entry name" value="MurCDEF_pg_biosynth"/>
</dbReference>
<organism evidence="18 19">
    <name type="scientific">Candidatus Lloydbacteria bacterium RIFCSPLOWO2_01_FULL_50_20</name>
    <dbReference type="NCBI Taxonomy" id="1798665"/>
    <lineage>
        <taxon>Bacteria</taxon>
        <taxon>Candidatus Lloydiibacteriota</taxon>
    </lineage>
</organism>
<dbReference type="GO" id="GO:0071555">
    <property type="term" value="P:cell wall organization"/>
    <property type="evidence" value="ECO:0007669"/>
    <property type="project" value="UniProtKB-KW"/>
</dbReference>
<dbReference type="InterPro" id="IPR013221">
    <property type="entry name" value="Mur_ligase_cen"/>
</dbReference>
<dbReference type="InterPro" id="IPR036565">
    <property type="entry name" value="Mur-like_cat_sf"/>
</dbReference>
<dbReference type="GO" id="GO:0005737">
    <property type="term" value="C:cytoplasm"/>
    <property type="evidence" value="ECO:0007669"/>
    <property type="project" value="UniProtKB-SubCell"/>
</dbReference>
<dbReference type="Gene3D" id="3.40.1190.10">
    <property type="entry name" value="Mur-like, catalytic domain"/>
    <property type="match status" value="1"/>
</dbReference>
<evidence type="ECO:0000256" key="8">
    <source>
        <dbReference type="ARBA" id="ARBA00022840"/>
    </source>
</evidence>
<keyword evidence="10 14" id="KW-0573">Peptidoglycan synthesis</keyword>
<dbReference type="Proteomes" id="UP000178534">
    <property type="component" value="Unassembled WGS sequence"/>
</dbReference>
<dbReference type="GO" id="GO:0051301">
    <property type="term" value="P:cell division"/>
    <property type="evidence" value="ECO:0007669"/>
    <property type="project" value="UniProtKB-KW"/>
</dbReference>